<evidence type="ECO:0000313" key="2">
    <source>
        <dbReference type="EMBL" id="KAJ5432868.1"/>
    </source>
</evidence>
<protein>
    <submittedName>
        <fullName evidence="2">Uncharacterized protein</fullName>
    </submittedName>
</protein>
<feature type="compositionally biased region" description="Basic and acidic residues" evidence="1">
    <location>
        <begin position="106"/>
        <end position="121"/>
    </location>
</feature>
<organism evidence="2 3">
    <name type="scientific">Penicillium daleae</name>
    <dbReference type="NCBI Taxonomy" id="63821"/>
    <lineage>
        <taxon>Eukaryota</taxon>
        <taxon>Fungi</taxon>
        <taxon>Dikarya</taxon>
        <taxon>Ascomycota</taxon>
        <taxon>Pezizomycotina</taxon>
        <taxon>Eurotiomycetes</taxon>
        <taxon>Eurotiomycetidae</taxon>
        <taxon>Eurotiales</taxon>
        <taxon>Aspergillaceae</taxon>
        <taxon>Penicillium</taxon>
    </lineage>
</organism>
<accession>A0AAD6FWY9</accession>
<dbReference type="Proteomes" id="UP001213681">
    <property type="component" value="Unassembled WGS sequence"/>
</dbReference>
<dbReference type="AlphaFoldDB" id="A0AAD6FWY9"/>
<proteinExistence type="predicted"/>
<name>A0AAD6FWY9_9EURO</name>
<evidence type="ECO:0000313" key="3">
    <source>
        <dbReference type="Proteomes" id="UP001213681"/>
    </source>
</evidence>
<gene>
    <name evidence="2" type="ORF">N7458_012024</name>
</gene>
<reference evidence="2" key="1">
    <citation type="submission" date="2022-12" db="EMBL/GenBank/DDBJ databases">
        <authorList>
            <person name="Petersen C."/>
        </authorList>
    </citation>
    <scope>NUCLEOTIDE SEQUENCE</scope>
    <source>
        <strain evidence="2">IBT 16125</strain>
    </source>
</reference>
<feature type="compositionally biased region" description="Basic and acidic residues" evidence="1">
    <location>
        <begin position="65"/>
        <end position="78"/>
    </location>
</feature>
<evidence type="ECO:0000256" key="1">
    <source>
        <dbReference type="SAM" id="MobiDB-lite"/>
    </source>
</evidence>
<feature type="region of interest" description="Disordered" evidence="1">
    <location>
        <begin position="41"/>
        <end position="121"/>
    </location>
</feature>
<dbReference type="EMBL" id="JAPVEA010000009">
    <property type="protein sequence ID" value="KAJ5432868.1"/>
    <property type="molecule type" value="Genomic_DNA"/>
</dbReference>
<reference evidence="2" key="2">
    <citation type="journal article" date="2023" name="IMA Fungus">
        <title>Comparative genomic study of the Penicillium genus elucidates a diverse pangenome and 15 lateral gene transfer events.</title>
        <authorList>
            <person name="Petersen C."/>
            <person name="Sorensen T."/>
            <person name="Nielsen M.R."/>
            <person name="Sondergaard T.E."/>
            <person name="Sorensen J.L."/>
            <person name="Fitzpatrick D.A."/>
            <person name="Frisvad J.C."/>
            <person name="Nielsen K.L."/>
        </authorList>
    </citation>
    <scope>NUCLEOTIDE SEQUENCE</scope>
    <source>
        <strain evidence="2">IBT 16125</strain>
    </source>
</reference>
<comment type="caution">
    <text evidence="2">The sequence shown here is derived from an EMBL/GenBank/DDBJ whole genome shotgun (WGS) entry which is preliminary data.</text>
</comment>
<dbReference type="RefSeq" id="XP_056760160.1">
    <property type="nucleotide sequence ID" value="XM_056915406.1"/>
</dbReference>
<keyword evidence="3" id="KW-1185">Reference proteome</keyword>
<dbReference type="GeneID" id="81605649"/>
<sequence>MSRYQTITSGLRQTPSASHYARTLLSSSAITSRQLGRALYSTQGYGDGKGGPAGEDPVNQGVSHRTRELEHPGPEQSKKKSSTGSNQRGRPSDTSKKGSQNIPPRSAKEELENEMTRGRGQ</sequence>